<protein>
    <submittedName>
        <fullName evidence="1">Uncharacterized protein</fullName>
    </submittedName>
</protein>
<dbReference type="AlphaFoldDB" id="A0AAV4B1G0"/>
<keyword evidence="2" id="KW-1185">Reference proteome</keyword>
<proteinExistence type="predicted"/>
<dbReference type="EMBL" id="BLXT01004508">
    <property type="protein sequence ID" value="GFO13849.1"/>
    <property type="molecule type" value="Genomic_DNA"/>
</dbReference>
<gene>
    <name evidence="1" type="ORF">PoB_004035400</name>
</gene>
<comment type="caution">
    <text evidence="1">The sequence shown here is derived from an EMBL/GenBank/DDBJ whole genome shotgun (WGS) entry which is preliminary data.</text>
</comment>
<reference evidence="1 2" key="1">
    <citation type="journal article" date="2021" name="Elife">
        <title>Chloroplast acquisition without the gene transfer in kleptoplastic sea slugs, Plakobranchus ocellatus.</title>
        <authorList>
            <person name="Maeda T."/>
            <person name="Takahashi S."/>
            <person name="Yoshida T."/>
            <person name="Shimamura S."/>
            <person name="Takaki Y."/>
            <person name="Nagai Y."/>
            <person name="Toyoda A."/>
            <person name="Suzuki Y."/>
            <person name="Arimoto A."/>
            <person name="Ishii H."/>
            <person name="Satoh N."/>
            <person name="Nishiyama T."/>
            <person name="Hasebe M."/>
            <person name="Maruyama T."/>
            <person name="Minagawa J."/>
            <person name="Obokata J."/>
            <person name="Shigenobu S."/>
        </authorList>
    </citation>
    <scope>NUCLEOTIDE SEQUENCE [LARGE SCALE GENOMIC DNA]</scope>
</reference>
<evidence type="ECO:0000313" key="1">
    <source>
        <dbReference type="EMBL" id="GFO13849.1"/>
    </source>
</evidence>
<evidence type="ECO:0000313" key="2">
    <source>
        <dbReference type="Proteomes" id="UP000735302"/>
    </source>
</evidence>
<sequence>MTEKVNLPSRPKHVLCRSNGKVCLLQPPKELPQSPHVVFPDWSVDQQAVYLVPLTSIFTARFRVAPESNIPNISSGIRSKGPWSQALSSRCLLDDEVYASSHCSPLFLRST</sequence>
<dbReference type="Proteomes" id="UP000735302">
    <property type="component" value="Unassembled WGS sequence"/>
</dbReference>
<accession>A0AAV4B1G0</accession>
<organism evidence="1 2">
    <name type="scientific">Plakobranchus ocellatus</name>
    <dbReference type="NCBI Taxonomy" id="259542"/>
    <lineage>
        <taxon>Eukaryota</taxon>
        <taxon>Metazoa</taxon>
        <taxon>Spiralia</taxon>
        <taxon>Lophotrochozoa</taxon>
        <taxon>Mollusca</taxon>
        <taxon>Gastropoda</taxon>
        <taxon>Heterobranchia</taxon>
        <taxon>Euthyneura</taxon>
        <taxon>Panpulmonata</taxon>
        <taxon>Sacoglossa</taxon>
        <taxon>Placobranchoidea</taxon>
        <taxon>Plakobranchidae</taxon>
        <taxon>Plakobranchus</taxon>
    </lineage>
</organism>
<name>A0AAV4B1G0_9GAST</name>